<dbReference type="SUPFAM" id="SSF49265">
    <property type="entry name" value="Fibronectin type III"/>
    <property type="match status" value="1"/>
</dbReference>
<name>A0A4Y6PP15_PERCE</name>
<dbReference type="Gene3D" id="2.60.40.1220">
    <property type="match status" value="1"/>
</dbReference>
<evidence type="ECO:0000256" key="1">
    <source>
        <dbReference type="ARBA" id="ARBA00022729"/>
    </source>
</evidence>
<dbReference type="OrthoDB" id="1157227at2"/>
<dbReference type="Pfam" id="PF13205">
    <property type="entry name" value="Big_5"/>
    <property type="match status" value="1"/>
</dbReference>
<evidence type="ECO:0000259" key="3">
    <source>
        <dbReference type="Pfam" id="PF13205"/>
    </source>
</evidence>
<evidence type="ECO:0000256" key="2">
    <source>
        <dbReference type="SAM" id="MobiDB-lite"/>
    </source>
</evidence>
<evidence type="ECO:0000313" key="4">
    <source>
        <dbReference type="EMBL" id="QDG49953.1"/>
    </source>
</evidence>
<organism evidence="4 5">
    <name type="scientific">Persicimonas caeni</name>
    <dbReference type="NCBI Taxonomy" id="2292766"/>
    <lineage>
        <taxon>Bacteria</taxon>
        <taxon>Deltaproteobacteria</taxon>
        <taxon>Bradymonadales</taxon>
        <taxon>Bradymonadaceae</taxon>
        <taxon>Persicimonas</taxon>
    </lineage>
</organism>
<evidence type="ECO:0000313" key="5">
    <source>
        <dbReference type="Proteomes" id="UP000315995"/>
    </source>
</evidence>
<accession>A0A4Y6PP15</accession>
<accession>A0A5B8Y0G7</accession>
<dbReference type="InterPro" id="IPR036116">
    <property type="entry name" value="FN3_sf"/>
</dbReference>
<gene>
    <name evidence="4" type="ORF">FIV42_04125</name>
</gene>
<feature type="domain" description="SbsA Ig-like" evidence="3">
    <location>
        <begin position="58"/>
        <end position="163"/>
    </location>
</feature>
<dbReference type="InterPro" id="IPR032812">
    <property type="entry name" value="SbsA_Ig"/>
</dbReference>
<proteinExistence type="predicted"/>
<sequence>MVNDRAECTVDDDCPSGPYVCVDQVCKREGFDAGDIGNDSGDQDTGVPEDTFDDASDDEGPPSVESVTPAAGATDVATDTTIEIVFSEPMDPFTINFYSIVLRDTNNREVDITVTYDADAQTATVTPQINLQPAASYRLRVESLARDMAGNGLDPDFEATFYTAYDEPAEHTTLAETFAPVIYQGIADSQDSGPNGDIPTLLDFDDNLSAADNGANSRRSGTTTEAHVYYHVTESAQYYFLHYILYYPSRLDVDDQSRAEHDFAGAVFVVDKSDNSLLLVEGVSLLDSGEVTSAYKPDGSPVSLPGGNIGNMTLASFGADKLEDGTHYPMYVPGGVHETCNWHKSGSNSRCLHNPGQFRGTDGGGVVMRHGDTAQSYDEATENQDSGHLEMTYKLVPLASTVWAYRGSYGSGGLFEIPFIYEPTGTDRPIGFNPQDAHVLPRRLQSGATENFGRTPFFWLPSPGEDNHGQWLMDPVYILPNRYNFGESVTTEYCYNFFFDIDNRSSSIEGCGGN</sequence>
<dbReference type="InterPro" id="IPR003961">
    <property type="entry name" value="FN3_dom"/>
</dbReference>
<dbReference type="AlphaFoldDB" id="A0A4Y6PP15"/>
<keyword evidence="1" id="KW-0732">Signal</keyword>
<dbReference type="InterPro" id="IPR014755">
    <property type="entry name" value="Cu-Rt/internalin_Ig-like"/>
</dbReference>
<dbReference type="Proteomes" id="UP000315995">
    <property type="component" value="Chromosome"/>
</dbReference>
<feature type="region of interest" description="Disordered" evidence="2">
    <location>
        <begin position="32"/>
        <end position="74"/>
    </location>
</feature>
<feature type="compositionally biased region" description="Acidic residues" evidence="2">
    <location>
        <begin position="50"/>
        <end position="60"/>
    </location>
</feature>
<reference evidence="4 5" key="1">
    <citation type="submission" date="2019-06" db="EMBL/GenBank/DDBJ databases">
        <title>Persicimonas caeni gen. nov., sp. nov., a predatory bacterium isolated from solar saltern.</title>
        <authorList>
            <person name="Wang S."/>
        </authorList>
    </citation>
    <scope>NUCLEOTIDE SEQUENCE [LARGE SCALE GENOMIC DNA]</scope>
    <source>
        <strain evidence="4 5">YN101</strain>
    </source>
</reference>
<protein>
    <recommendedName>
        <fullName evidence="3">SbsA Ig-like domain-containing protein</fullName>
    </recommendedName>
</protein>
<dbReference type="CDD" id="cd00063">
    <property type="entry name" value="FN3"/>
    <property type="match status" value="1"/>
</dbReference>
<keyword evidence="5" id="KW-1185">Reference proteome</keyword>
<dbReference type="EMBL" id="CP041186">
    <property type="protein sequence ID" value="QDG49953.1"/>
    <property type="molecule type" value="Genomic_DNA"/>
</dbReference>